<dbReference type="Proteomes" id="UP000306022">
    <property type="component" value="Segment"/>
</dbReference>
<dbReference type="RefSeq" id="YP_010082117.1">
    <property type="nucleotide sequence ID" value="NC_055027.1"/>
</dbReference>
<feature type="region of interest" description="Disordered" evidence="1">
    <location>
        <begin position="208"/>
        <end position="244"/>
    </location>
</feature>
<dbReference type="Gene3D" id="2.60.120.40">
    <property type="match status" value="1"/>
</dbReference>
<sequence length="510" mass="54661">MTIVASNSLTLSNINDGTITHTAYAWSADGTDGFTTTYPNLNLLSGTKDFSGFYLGGWENDGTFKGLTVKKRTWQWGGIHKTFTAPKDGTYTFSAYVKSSGNNANIYRFVGANSSNAGGIIPDTFMGNNFDWLRDSFQVTLKTGDTVWAKYEISGSGTDSALWNAGHKWEEGSIATPYIQSASEVTTADWPKYIGHYTDFTQADSTNPSDYTWGPMRGDDGKDGTNGKDGIAGKDGDPGKTVSNTEPISLFKGLTWKYSGTTDLTASDGTVIHPNTEYYYNGTHWVINYFSVNNFASESITSDKIDGKNLTITNGEFISKTSNGPVTISTDIKDNHIAISKTDATVNTQNDIALDSEQGLIQNFTNNSTGFYRTAGINFQGPFTNDSNGNYAQLTPQGTKLSTDTPWTTLASTGGFSGGTIQFSIQNGVAYFSVSGVSVPSMTGGTWYQCAQLPTGSRAIPSVNRVTTAFANTSVWGFLVSVSGGLYFQSKNNTSATGNLANVLAAFPIG</sequence>
<evidence type="ECO:0000313" key="2">
    <source>
        <dbReference type="EMBL" id="QCW07625.1"/>
    </source>
</evidence>
<evidence type="ECO:0008006" key="4">
    <source>
        <dbReference type="Google" id="ProtNLM"/>
    </source>
</evidence>
<dbReference type="InterPro" id="IPR008983">
    <property type="entry name" value="Tumour_necrosis_fac-like_dom"/>
</dbReference>
<organism evidence="2 3">
    <name type="scientific">Lactococcus phage CHPC971</name>
    <dbReference type="NCBI Taxonomy" id="2575255"/>
    <lineage>
        <taxon>Viruses</taxon>
        <taxon>Duplodnaviria</taxon>
        <taxon>Heunggongvirae</taxon>
        <taxon>Uroviricota</taxon>
        <taxon>Caudoviricetes</taxon>
        <taxon>Fremauxvirus</taxon>
        <taxon>Fremauxvirus CHPC971</taxon>
    </lineage>
</organism>
<reference evidence="2 3" key="1">
    <citation type="submission" date="2019-04" db="EMBL/GenBank/DDBJ databases">
        <authorList>
            <person name="de Jong A."/>
        </authorList>
    </citation>
    <scope>NUCLEOTIDE SEQUENCE [LARGE SCALE GENOMIC DNA]</scope>
</reference>
<name>A0A4Y5N178_9CAUD</name>
<dbReference type="InterPro" id="IPR043123">
    <property type="entry name" value="Phage_bIL170_RBP_head"/>
</dbReference>
<feature type="compositionally biased region" description="Basic and acidic residues" evidence="1">
    <location>
        <begin position="217"/>
        <end position="238"/>
    </location>
</feature>
<evidence type="ECO:0000313" key="3">
    <source>
        <dbReference type="Proteomes" id="UP000306022"/>
    </source>
</evidence>
<accession>A0A4Y5N178</accession>
<dbReference type="SUPFAM" id="SSF49842">
    <property type="entry name" value="TNF-like"/>
    <property type="match status" value="1"/>
</dbReference>
<dbReference type="GeneID" id="65071117"/>
<proteinExistence type="predicted"/>
<dbReference type="EMBL" id="MK779875">
    <property type="protein sequence ID" value="QCW07625.1"/>
    <property type="molecule type" value="Genomic_DNA"/>
</dbReference>
<dbReference type="KEGG" id="vg:65071117"/>
<protein>
    <recommendedName>
        <fullName evidence="4">Capsid and scaffold protein</fullName>
    </recommendedName>
</protein>
<evidence type="ECO:0000256" key="1">
    <source>
        <dbReference type="SAM" id="MobiDB-lite"/>
    </source>
</evidence>
<keyword evidence="3" id="KW-1185">Reference proteome</keyword>
<dbReference type="Gene3D" id="2.60.40.2460">
    <property type="entry name" value="Phage bIL170 RBP, head domain"/>
    <property type="match status" value="1"/>
</dbReference>